<protein>
    <submittedName>
        <fullName evidence="1">Oxidoreductase</fullName>
    </submittedName>
</protein>
<gene>
    <name evidence="1" type="ORF">BO66DRAFT_463537</name>
</gene>
<dbReference type="EMBL" id="KZ825006">
    <property type="protein sequence ID" value="RAH64738.1"/>
    <property type="molecule type" value="Genomic_DNA"/>
</dbReference>
<keyword evidence="2" id="KW-1185">Reference proteome</keyword>
<evidence type="ECO:0000313" key="1">
    <source>
        <dbReference type="EMBL" id="RAH64738.1"/>
    </source>
</evidence>
<organism evidence="1 2">
    <name type="scientific">Aspergillus aculeatinus CBS 121060</name>
    <dbReference type="NCBI Taxonomy" id="1448322"/>
    <lineage>
        <taxon>Eukaryota</taxon>
        <taxon>Fungi</taxon>
        <taxon>Dikarya</taxon>
        <taxon>Ascomycota</taxon>
        <taxon>Pezizomycotina</taxon>
        <taxon>Eurotiomycetes</taxon>
        <taxon>Eurotiomycetidae</taxon>
        <taxon>Eurotiales</taxon>
        <taxon>Aspergillaceae</taxon>
        <taxon>Aspergillus</taxon>
        <taxon>Aspergillus subgen. Circumdati</taxon>
    </lineage>
</organism>
<proteinExistence type="predicted"/>
<reference evidence="1" key="1">
    <citation type="submission" date="2018-02" db="EMBL/GenBank/DDBJ databases">
        <title>The genomes of Aspergillus section Nigri reveals drivers in fungal speciation.</title>
        <authorList>
            <consortium name="DOE Joint Genome Institute"/>
            <person name="Vesth T.C."/>
            <person name="Nybo J."/>
            <person name="Theobald S."/>
            <person name="Brandl J."/>
            <person name="Frisvad J.C."/>
            <person name="Nielsen K.F."/>
            <person name="Lyhne E.K."/>
            <person name="Kogle M.E."/>
            <person name="Kuo A."/>
            <person name="Riley R."/>
            <person name="Clum A."/>
            <person name="Nolan M."/>
            <person name="Lipzen A."/>
            <person name="Salamov A."/>
            <person name="Henrissat B."/>
            <person name="Wiebenga A."/>
            <person name="De vries R.P."/>
            <person name="Grigoriev I.V."/>
            <person name="Mortensen U.H."/>
            <person name="Andersen M.R."/>
            <person name="Baker S.E."/>
        </authorList>
    </citation>
    <scope>NUCLEOTIDE SEQUENCE</scope>
    <source>
        <strain evidence="1">CBS 121060</strain>
    </source>
</reference>
<dbReference type="Proteomes" id="UP000249661">
    <property type="component" value="Unassembled WGS sequence"/>
</dbReference>
<feature type="non-terminal residue" evidence="1">
    <location>
        <position position="1"/>
    </location>
</feature>
<name>A0ACD1GTG4_9EURO</name>
<accession>A0ACD1GTG4</accession>
<evidence type="ECO:0000313" key="2">
    <source>
        <dbReference type="Proteomes" id="UP000249661"/>
    </source>
</evidence>
<sequence length="376" mass="40566">TSTFKMPPNQAAWLVRSKASPFEVRSAPYTRPREGEIAIRTHAVAINPIDWTIQGQGTTLMYQWLSYPTILGTDVAGEVVEVGLNVTTFRVGDRAFGKACGTDEEINSHTQGGFQLYVILAAHMACPIPDPLSYEQAAVLPLGVSTAACGLFEPDQLNLKPPCARPELTGQTVIIWGGASSVGTCAIQLARAAGYRVFATASPKNFELVRQLGASRVFDYRSQTVIPDMIAACQGETVAGALTVGANGADCCFDILAQCTGPRFISMAAYPVPQPPPAHLTVPRTALAFMVGNSKYWYKSRMRGIKYKYIFASTLYHNGVGAMVFQQYLPQALAEGRFRPAPEPIVYGRGLADIQGAVDFHKLGVSAQKVVVLLDD</sequence>